<feature type="domain" description="HTH araC/xylS-type" evidence="4">
    <location>
        <begin position="148"/>
        <end position="249"/>
    </location>
</feature>
<dbReference type="SUPFAM" id="SSF51182">
    <property type="entry name" value="RmlC-like cupins"/>
    <property type="match status" value="1"/>
</dbReference>
<protein>
    <submittedName>
        <fullName evidence="5">HTH-type transcriptional activator RhaR</fullName>
    </submittedName>
</protein>
<sequence length="249" mass="28889">MELGKLIELDEFFYNKDDIVTPHSNLWGDFNFSLNGTLELNISGQQFLSPPSYGLWIPPQIEHCCTAFEEQLTHYICIRIHPCLSKQLSNEAKTLSVSAFLKHTVEEILQQKNSGIPSASYYEHLLQILIDQIYISPVYDHYLPQSNHPILKPILSALSEPTHFHKSLQQILETFDITERHILRLSQKELLMSISEWRNRAKLIYAITQLQQGISIKKISYELGYQHSSSFIEFFKRYTGQTPSQIKYA</sequence>
<dbReference type="InterPro" id="IPR009057">
    <property type="entry name" value="Homeodomain-like_sf"/>
</dbReference>
<dbReference type="OrthoDB" id="9804543at2"/>
<dbReference type="Proteomes" id="UP000245974">
    <property type="component" value="Unassembled WGS sequence"/>
</dbReference>
<dbReference type="GO" id="GO:0043565">
    <property type="term" value="F:sequence-specific DNA binding"/>
    <property type="evidence" value="ECO:0007669"/>
    <property type="project" value="InterPro"/>
</dbReference>
<dbReference type="SMART" id="SM00342">
    <property type="entry name" value="HTH_ARAC"/>
    <property type="match status" value="1"/>
</dbReference>
<dbReference type="PANTHER" id="PTHR11019:SF190">
    <property type="entry name" value="ARAC-FAMILY REGULATORY PROTEIN"/>
    <property type="match status" value="1"/>
</dbReference>
<keyword evidence="1" id="KW-0805">Transcription regulation</keyword>
<dbReference type="PROSITE" id="PS00041">
    <property type="entry name" value="HTH_ARAC_FAMILY_1"/>
    <property type="match status" value="1"/>
</dbReference>
<name>A0A2U3N1H4_9GAMM</name>
<dbReference type="PRINTS" id="PR00032">
    <property type="entry name" value="HTHARAC"/>
</dbReference>
<keyword evidence="2" id="KW-0238">DNA-binding</keyword>
<evidence type="ECO:0000256" key="1">
    <source>
        <dbReference type="ARBA" id="ARBA00023015"/>
    </source>
</evidence>
<dbReference type="Gene3D" id="1.10.10.60">
    <property type="entry name" value="Homeodomain-like"/>
    <property type="match status" value="1"/>
</dbReference>
<evidence type="ECO:0000256" key="3">
    <source>
        <dbReference type="ARBA" id="ARBA00023163"/>
    </source>
</evidence>
<reference evidence="6" key="1">
    <citation type="submission" date="2018-03" db="EMBL/GenBank/DDBJ databases">
        <authorList>
            <person name="Blom J."/>
        </authorList>
    </citation>
    <scope>NUCLEOTIDE SEQUENCE [LARGE SCALE GENOMIC DNA]</scope>
    <source>
        <strain evidence="6">KPC-SM-21</strain>
    </source>
</reference>
<gene>
    <name evidence="5" type="primary">rhaR</name>
    <name evidence="5" type="ORF">KPC_2708</name>
</gene>
<evidence type="ECO:0000259" key="4">
    <source>
        <dbReference type="PROSITE" id="PS01124"/>
    </source>
</evidence>
<keyword evidence="3" id="KW-0804">Transcription</keyword>
<dbReference type="PROSITE" id="PS01124">
    <property type="entry name" value="HTH_ARAC_FAMILY_2"/>
    <property type="match status" value="1"/>
</dbReference>
<dbReference type="GO" id="GO:0003700">
    <property type="term" value="F:DNA-binding transcription factor activity"/>
    <property type="evidence" value="ECO:0007669"/>
    <property type="project" value="InterPro"/>
</dbReference>
<organism evidence="5 6">
    <name type="scientific">Acinetobacter stercoris</name>
    <dbReference type="NCBI Taxonomy" id="2126983"/>
    <lineage>
        <taxon>Bacteria</taxon>
        <taxon>Pseudomonadati</taxon>
        <taxon>Pseudomonadota</taxon>
        <taxon>Gammaproteobacteria</taxon>
        <taxon>Moraxellales</taxon>
        <taxon>Moraxellaceae</taxon>
        <taxon>Acinetobacter</taxon>
    </lineage>
</organism>
<evidence type="ECO:0000256" key="2">
    <source>
        <dbReference type="ARBA" id="ARBA00023125"/>
    </source>
</evidence>
<dbReference type="InterPro" id="IPR018060">
    <property type="entry name" value="HTH_AraC"/>
</dbReference>
<dbReference type="InterPro" id="IPR020449">
    <property type="entry name" value="Tscrpt_reg_AraC-type_HTH"/>
</dbReference>
<dbReference type="Pfam" id="PF12833">
    <property type="entry name" value="HTH_18"/>
    <property type="match status" value="1"/>
</dbReference>
<dbReference type="InterPro" id="IPR011051">
    <property type="entry name" value="RmlC_Cupin_sf"/>
</dbReference>
<keyword evidence="6" id="KW-1185">Reference proteome</keyword>
<dbReference type="SUPFAM" id="SSF46689">
    <property type="entry name" value="Homeodomain-like"/>
    <property type="match status" value="1"/>
</dbReference>
<accession>A0A2U3N1H4</accession>
<dbReference type="PANTHER" id="PTHR11019">
    <property type="entry name" value="HTH-TYPE TRANSCRIPTIONAL REGULATOR NIMR"/>
    <property type="match status" value="1"/>
</dbReference>
<dbReference type="RefSeq" id="WP_121974949.1">
    <property type="nucleotide sequence ID" value="NZ_OOGT01000145.1"/>
</dbReference>
<evidence type="ECO:0000313" key="5">
    <source>
        <dbReference type="EMBL" id="SPL71530.1"/>
    </source>
</evidence>
<evidence type="ECO:0000313" key="6">
    <source>
        <dbReference type="Proteomes" id="UP000245974"/>
    </source>
</evidence>
<dbReference type="EMBL" id="OOGT01000145">
    <property type="protein sequence ID" value="SPL71530.1"/>
    <property type="molecule type" value="Genomic_DNA"/>
</dbReference>
<dbReference type="AlphaFoldDB" id="A0A2U3N1H4"/>
<dbReference type="InParanoid" id="A0A2U3N1H4"/>
<dbReference type="InterPro" id="IPR018062">
    <property type="entry name" value="HTH_AraC-typ_CS"/>
</dbReference>
<proteinExistence type="predicted"/>